<feature type="region of interest" description="Disordered" evidence="2">
    <location>
        <begin position="64"/>
        <end position="87"/>
    </location>
</feature>
<feature type="compositionally biased region" description="Pro residues" evidence="2">
    <location>
        <begin position="130"/>
        <end position="146"/>
    </location>
</feature>
<reference evidence="3" key="1">
    <citation type="submission" date="2023-06" db="EMBL/GenBank/DDBJ databases">
        <title>Reference genome for the Northern bat (Eptesicus nilssonii), a most northern bat species.</title>
        <authorList>
            <person name="Laine V.N."/>
            <person name="Pulliainen A.T."/>
            <person name="Lilley T.M."/>
        </authorList>
    </citation>
    <scope>NUCLEOTIDE SEQUENCE</scope>
    <source>
        <strain evidence="3">BLF_Eptnil</strain>
        <tissue evidence="3">Kidney</tissue>
    </source>
</reference>
<dbReference type="SUPFAM" id="SSF50985">
    <property type="entry name" value="RCC1/BLIP-II"/>
    <property type="match status" value="1"/>
</dbReference>
<evidence type="ECO:0008006" key="5">
    <source>
        <dbReference type="Google" id="ProtNLM"/>
    </source>
</evidence>
<keyword evidence="4" id="KW-1185">Reference proteome</keyword>
<dbReference type="EMBL" id="JAULJE010000025">
    <property type="protein sequence ID" value="KAK1327782.1"/>
    <property type="molecule type" value="Genomic_DNA"/>
</dbReference>
<evidence type="ECO:0000313" key="4">
    <source>
        <dbReference type="Proteomes" id="UP001177744"/>
    </source>
</evidence>
<feature type="region of interest" description="Disordered" evidence="2">
    <location>
        <begin position="25"/>
        <end position="52"/>
    </location>
</feature>
<feature type="compositionally biased region" description="Pro residues" evidence="2">
    <location>
        <begin position="74"/>
        <end position="83"/>
    </location>
</feature>
<comment type="caution">
    <text evidence="3">The sequence shown here is derived from an EMBL/GenBank/DDBJ whole genome shotgun (WGS) entry which is preliminary data.</text>
</comment>
<proteinExistence type="predicted"/>
<dbReference type="InterPro" id="IPR009091">
    <property type="entry name" value="RCC1/BLIP-II"/>
</dbReference>
<dbReference type="PROSITE" id="PS00626">
    <property type="entry name" value="RCC1_2"/>
    <property type="match status" value="1"/>
</dbReference>
<dbReference type="InterPro" id="IPR052830">
    <property type="entry name" value="RCC1_domain-containing"/>
</dbReference>
<dbReference type="Proteomes" id="UP001177744">
    <property type="component" value="Unassembled WGS sequence"/>
</dbReference>
<feature type="repeat" description="RCC1" evidence="1">
    <location>
        <begin position="333"/>
        <end position="384"/>
    </location>
</feature>
<dbReference type="PRINTS" id="PR00633">
    <property type="entry name" value="RCCNDNSATION"/>
</dbReference>
<evidence type="ECO:0000313" key="3">
    <source>
        <dbReference type="EMBL" id="KAK1327782.1"/>
    </source>
</evidence>
<dbReference type="PROSITE" id="PS50012">
    <property type="entry name" value="RCC1_3"/>
    <property type="match status" value="1"/>
</dbReference>
<dbReference type="InterPro" id="IPR000408">
    <property type="entry name" value="Reg_chr_condens"/>
</dbReference>
<dbReference type="PANTHER" id="PTHR46849">
    <property type="entry name" value="RCC1 DOMAIN-CONTAINING PROTEIN 1"/>
    <property type="match status" value="1"/>
</dbReference>
<dbReference type="PANTHER" id="PTHR46849:SF1">
    <property type="entry name" value="RCC1 DOMAIN-CONTAINING PROTEIN 1"/>
    <property type="match status" value="1"/>
</dbReference>
<evidence type="ECO:0000256" key="1">
    <source>
        <dbReference type="PROSITE-ProRule" id="PRU00235"/>
    </source>
</evidence>
<evidence type="ECO:0000256" key="2">
    <source>
        <dbReference type="SAM" id="MobiDB-lite"/>
    </source>
</evidence>
<protein>
    <recommendedName>
        <fullName evidence="5">RCC1 domain containing 1</fullName>
    </recommendedName>
</protein>
<dbReference type="Pfam" id="PF00415">
    <property type="entry name" value="RCC1"/>
    <property type="match status" value="1"/>
</dbReference>
<feature type="region of interest" description="Disordered" evidence="2">
    <location>
        <begin position="125"/>
        <end position="159"/>
    </location>
</feature>
<dbReference type="AlphaFoldDB" id="A0AA40LD83"/>
<sequence length="436" mass="45533">MAEERPGSWFGFGFCGFGQALGSGRGRQVLSPEPLRVPDAGPRHLRSERRLDVYTADVSRPAPAVSRLLLTRSPPGPAPPLRPRPMHVRSPPPLFCLPPSAFTRSPPAPAPPSMPRLCRVPASCSRAPSWPRPLPRPRPPPGPALPRVPASCSPAHLPAPLRPRVPASCSPLPPGPAPSSGPALADVSRLLLTRSPPGPAPSLQAPPQSRAGRVLLSGSAGGAAEGCRDAWASETLLVVLRDGRGPRPGAELQAWAPGSALRGEPLWAQTVAPEAGREDGAGFGPRAGPLPLLPCARAYLSPRPPVYRPLAPELRARRLELGAEHALLLDEAGQVYSWGGGRHGQLGHGTLEAELAPRLLEALQGLRVAEVAAGGWHSLCVSETGDIYTWGWNESGQLALPARGLAEDRGTVAGKGANPLTLAFGDDALRGSSDGV</sequence>
<gene>
    <name evidence="3" type="ORF">QTO34_012690</name>
</gene>
<accession>A0AA40LD83</accession>
<dbReference type="Gene3D" id="2.130.10.30">
    <property type="entry name" value="Regulator of chromosome condensation 1/beta-lactamase-inhibitor protein II"/>
    <property type="match status" value="1"/>
</dbReference>
<organism evidence="3 4">
    <name type="scientific">Cnephaeus nilssonii</name>
    <name type="common">Northern bat</name>
    <name type="synonym">Eptesicus nilssonii</name>
    <dbReference type="NCBI Taxonomy" id="3371016"/>
    <lineage>
        <taxon>Eukaryota</taxon>
        <taxon>Metazoa</taxon>
        <taxon>Chordata</taxon>
        <taxon>Craniata</taxon>
        <taxon>Vertebrata</taxon>
        <taxon>Euteleostomi</taxon>
        <taxon>Mammalia</taxon>
        <taxon>Eutheria</taxon>
        <taxon>Laurasiatheria</taxon>
        <taxon>Chiroptera</taxon>
        <taxon>Yangochiroptera</taxon>
        <taxon>Vespertilionidae</taxon>
        <taxon>Cnephaeus</taxon>
    </lineage>
</organism>
<name>A0AA40LD83_CNENI</name>